<keyword evidence="8" id="KW-0677">Repeat</keyword>
<gene>
    <name evidence="19" type="primary">Aste57867_19952</name>
    <name evidence="18" type="ORF">As57867_019886</name>
    <name evidence="19" type="ORF">ASTE57867_19952</name>
</gene>
<dbReference type="GO" id="GO:0006457">
    <property type="term" value="P:protein folding"/>
    <property type="evidence" value="ECO:0007669"/>
    <property type="project" value="InterPro"/>
</dbReference>
<keyword evidence="15" id="KW-1015">Disulfide bond</keyword>
<evidence type="ECO:0000256" key="17">
    <source>
        <dbReference type="SAM" id="MobiDB-lite"/>
    </source>
</evidence>
<proteinExistence type="inferred from homology"/>
<evidence type="ECO:0000256" key="11">
    <source>
        <dbReference type="ARBA" id="ARBA00022837"/>
    </source>
</evidence>
<dbReference type="Pfam" id="PF00262">
    <property type="entry name" value="Calreticulin"/>
    <property type="match status" value="2"/>
</dbReference>
<feature type="chain" id="PRO_5036507757" evidence="16">
    <location>
        <begin position="18"/>
        <end position="547"/>
    </location>
</feature>
<evidence type="ECO:0000256" key="4">
    <source>
        <dbReference type="ARBA" id="ARBA00022692"/>
    </source>
</evidence>
<evidence type="ECO:0000256" key="3">
    <source>
        <dbReference type="ARBA" id="ARBA00010983"/>
    </source>
</evidence>
<keyword evidence="6 16" id="KW-0732">Signal</keyword>
<evidence type="ECO:0000313" key="20">
    <source>
        <dbReference type="Proteomes" id="UP000332933"/>
    </source>
</evidence>
<dbReference type="InterPro" id="IPR001580">
    <property type="entry name" value="Calret/calnex"/>
</dbReference>
<keyword evidence="20" id="KW-1185">Reference proteome</keyword>
<keyword evidence="10" id="KW-0862">Zinc</keyword>
<evidence type="ECO:0000256" key="6">
    <source>
        <dbReference type="ARBA" id="ARBA00022729"/>
    </source>
</evidence>
<dbReference type="SUPFAM" id="SSF63887">
    <property type="entry name" value="P-domain of calnexin/calreticulin"/>
    <property type="match status" value="1"/>
</dbReference>
<evidence type="ECO:0000313" key="19">
    <source>
        <dbReference type="EMBL" id="VFT96649.1"/>
    </source>
</evidence>
<feature type="region of interest" description="Disordered" evidence="17">
    <location>
        <begin position="302"/>
        <end position="344"/>
    </location>
</feature>
<dbReference type="GO" id="GO:0036503">
    <property type="term" value="P:ERAD pathway"/>
    <property type="evidence" value="ECO:0007669"/>
    <property type="project" value="TreeGrafter"/>
</dbReference>
<dbReference type="PANTHER" id="PTHR11073:SF1">
    <property type="entry name" value="CALNEXIN 14D-RELATED"/>
    <property type="match status" value="1"/>
</dbReference>
<keyword evidence="13 16" id="KW-0472">Membrane</keyword>
<evidence type="ECO:0000256" key="16">
    <source>
        <dbReference type="RuleBase" id="RU362126"/>
    </source>
</evidence>
<comment type="similarity">
    <text evidence="3 16">Belongs to the calreticulin family.</text>
</comment>
<dbReference type="GO" id="GO:0005788">
    <property type="term" value="C:endoplasmic reticulum lumen"/>
    <property type="evidence" value="ECO:0007669"/>
    <property type="project" value="UniProtKB-SubCell"/>
</dbReference>
<keyword evidence="14 16" id="KW-0143">Chaperone</keyword>
<organism evidence="19 20">
    <name type="scientific">Aphanomyces stellatus</name>
    <dbReference type="NCBI Taxonomy" id="120398"/>
    <lineage>
        <taxon>Eukaryota</taxon>
        <taxon>Sar</taxon>
        <taxon>Stramenopiles</taxon>
        <taxon>Oomycota</taxon>
        <taxon>Saprolegniomycetes</taxon>
        <taxon>Saprolegniales</taxon>
        <taxon>Verrucalvaceae</taxon>
        <taxon>Aphanomyces</taxon>
    </lineage>
</organism>
<evidence type="ECO:0000256" key="5">
    <source>
        <dbReference type="ARBA" id="ARBA00022723"/>
    </source>
</evidence>
<evidence type="ECO:0000256" key="10">
    <source>
        <dbReference type="ARBA" id="ARBA00022833"/>
    </source>
</evidence>
<dbReference type="AlphaFoldDB" id="A0A485LFR2"/>
<reference evidence="18" key="2">
    <citation type="submission" date="2019-06" db="EMBL/GenBank/DDBJ databases">
        <title>Genomics analysis of Aphanomyces spp. identifies a new class of oomycete effector associated with host adaptation.</title>
        <authorList>
            <person name="Gaulin E."/>
        </authorList>
    </citation>
    <scope>NUCLEOTIDE SEQUENCE</scope>
    <source>
        <strain evidence="18">CBS 578.67</strain>
    </source>
</reference>
<dbReference type="OrthoDB" id="1938156at2759"/>
<dbReference type="EMBL" id="VJMH01006725">
    <property type="protein sequence ID" value="KAF0688436.1"/>
    <property type="molecule type" value="Genomic_DNA"/>
</dbReference>
<keyword evidence="5" id="KW-0479">Metal-binding</keyword>
<dbReference type="Proteomes" id="UP000332933">
    <property type="component" value="Unassembled WGS sequence"/>
</dbReference>
<reference evidence="19 20" key="1">
    <citation type="submission" date="2019-03" db="EMBL/GenBank/DDBJ databases">
        <authorList>
            <person name="Gaulin E."/>
            <person name="Dumas B."/>
        </authorList>
    </citation>
    <scope>NUCLEOTIDE SEQUENCE [LARGE SCALE GENOMIC DNA]</scope>
    <source>
        <strain evidence="19">CBS 568.67</strain>
    </source>
</reference>
<evidence type="ECO:0000256" key="9">
    <source>
        <dbReference type="ARBA" id="ARBA00022824"/>
    </source>
</evidence>
<evidence type="ECO:0000256" key="12">
    <source>
        <dbReference type="ARBA" id="ARBA00022989"/>
    </source>
</evidence>
<protein>
    <submittedName>
        <fullName evidence="19">Aste57867_19952 protein</fullName>
    </submittedName>
</protein>
<dbReference type="GO" id="GO:0051082">
    <property type="term" value="F:unfolded protein binding"/>
    <property type="evidence" value="ECO:0007669"/>
    <property type="project" value="InterPro"/>
</dbReference>
<dbReference type="GO" id="GO:0005509">
    <property type="term" value="F:calcium ion binding"/>
    <property type="evidence" value="ECO:0007669"/>
    <property type="project" value="InterPro"/>
</dbReference>
<evidence type="ECO:0000256" key="2">
    <source>
        <dbReference type="ARBA" id="ARBA00004389"/>
    </source>
</evidence>
<dbReference type="PRINTS" id="PR00626">
    <property type="entry name" value="CALRETICULIN"/>
</dbReference>
<dbReference type="GO" id="GO:0030246">
    <property type="term" value="F:carbohydrate binding"/>
    <property type="evidence" value="ECO:0007669"/>
    <property type="project" value="UniProtKB-KW"/>
</dbReference>
<dbReference type="InterPro" id="IPR013320">
    <property type="entry name" value="ConA-like_dom_sf"/>
</dbReference>
<dbReference type="FunFam" id="2.10.250.10:FF:000002">
    <property type="entry name" value="Calreticulin"/>
    <property type="match status" value="1"/>
</dbReference>
<keyword evidence="9 16" id="KW-0256">Endoplasmic reticulum</keyword>
<name>A0A485LFR2_9STRA</name>
<evidence type="ECO:0000256" key="1">
    <source>
        <dbReference type="ARBA" id="ARBA00004319"/>
    </source>
</evidence>
<dbReference type="PANTHER" id="PTHR11073">
    <property type="entry name" value="CALRETICULIN AND CALNEXIN"/>
    <property type="match status" value="1"/>
</dbReference>
<dbReference type="Gene3D" id="2.60.120.200">
    <property type="match status" value="1"/>
</dbReference>
<dbReference type="InterPro" id="IPR009033">
    <property type="entry name" value="Calreticulin/calnexin_P_dom_sf"/>
</dbReference>
<evidence type="ECO:0000256" key="15">
    <source>
        <dbReference type="PIRSR" id="PIRSR601580-3"/>
    </source>
</evidence>
<dbReference type="SUPFAM" id="SSF49899">
    <property type="entry name" value="Concanavalin A-like lectins/glucanases"/>
    <property type="match status" value="1"/>
</dbReference>
<dbReference type="GO" id="GO:0005789">
    <property type="term" value="C:endoplasmic reticulum membrane"/>
    <property type="evidence" value="ECO:0007669"/>
    <property type="project" value="UniProtKB-SubCell"/>
</dbReference>
<keyword evidence="11" id="KW-0106">Calcium</keyword>
<feature type="disulfide bond" evidence="15">
    <location>
        <begin position="173"/>
        <end position="207"/>
    </location>
</feature>
<keyword evidence="4 16" id="KW-0812">Transmembrane</keyword>
<dbReference type="EMBL" id="CAADRA010006748">
    <property type="protein sequence ID" value="VFT96649.1"/>
    <property type="molecule type" value="Genomic_DNA"/>
</dbReference>
<evidence type="ECO:0000256" key="7">
    <source>
        <dbReference type="ARBA" id="ARBA00022734"/>
    </source>
</evidence>
<feature type="signal peptide" evidence="16">
    <location>
        <begin position="1"/>
        <end position="17"/>
    </location>
</feature>
<keyword evidence="7" id="KW-0430">Lectin</keyword>
<feature type="transmembrane region" description="Helical" evidence="16">
    <location>
        <begin position="472"/>
        <end position="491"/>
    </location>
</feature>
<keyword evidence="12 16" id="KW-1133">Transmembrane helix</keyword>
<evidence type="ECO:0000256" key="14">
    <source>
        <dbReference type="ARBA" id="ARBA00023186"/>
    </source>
</evidence>
<sequence length="547" mass="61566">MVRLSLILAAAATMATAIAPHRPPHLPANMPPHLGNMHRGRAEADITLPDVPPPQSAAEIPDETDTFTVAPSTAKAFWAETFQNTSTTKLFNGSATWFLSHGKKYREQTISVKKGSKLLGDWAADKALVFENKAQFYGFGAKLPAPFYIDGSKGKKTLVVQYEVKYKTAPAKCAGTYLKLLRDTPDLDLANLNDKTPFTIMFGPDKCDKNNKVHFIFNHENPRTHVYEEKHLQISPEVKNDRLSHVYTLAVHDDNTFEMFADLNLIKNGSLYTLFKPSVLLPKEIADPDDVKPNTWEETEFIPDPQAFKPPEWNEDAPRTIPNPNIEKPDDWDEAEKGPWRQPMMTNPEYRGKWVAPMIENPDYEGEWEPRKIPNPDYFDDPHPARMDPIGAVALEVWTMEEGVQIDNLWFGHNLVEAKKFARATTLKKQKAEVMAHQMEAEPKPPVVHTPKEKELNIFDHIDNAVEWVIKYPLVAGLGAFFVFLVILGFVRPSHAGAYPVSPVIQEVLNLDKKIETPESIARVPVEVDPAGLRQRPNAGIPPTQEA</sequence>
<dbReference type="Gene3D" id="2.10.250.10">
    <property type="entry name" value="Calreticulin/calnexin, P domain"/>
    <property type="match status" value="1"/>
</dbReference>
<evidence type="ECO:0000313" key="18">
    <source>
        <dbReference type="EMBL" id="KAF0688436.1"/>
    </source>
</evidence>
<evidence type="ECO:0000256" key="8">
    <source>
        <dbReference type="ARBA" id="ARBA00022737"/>
    </source>
</evidence>
<evidence type="ECO:0000256" key="13">
    <source>
        <dbReference type="ARBA" id="ARBA00023136"/>
    </source>
</evidence>
<comment type="subcellular location">
    <subcellularLocation>
        <location evidence="1">Endoplasmic reticulum lumen</location>
    </subcellularLocation>
    <subcellularLocation>
        <location evidence="2">Endoplasmic reticulum membrane</location>
        <topology evidence="2">Single-pass membrane protein</topology>
    </subcellularLocation>
</comment>
<accession>A0A485LFR2</accession>